<dbReference type="InterPro" id="IPR050984">
    <property type="entry name" value="Gfo/Idh/MocA_domain"/>
</dbReference>
<dbReference type="Pfam" id="PF01408">
    <property type="entry name" value="GFO_IDH_MocA"/>
    <property type="match status" value="1"/>
</dbReference>
<dbReference type="GO" id="GO:0016491">
    <property type="term" value="F:oxidoreductase activity"/>
    <property type="evidence" value="ECO:0007669"/>
    <property type="project" value="UniProtKB-KW"/>
</dbReference>
<dbReference type="OrthoDB" id="9795543at2"/>
<dbReference type="SUPFAM" id="SSF51735">
    <property type="entry name" value="NAD(P)-binding Rossmann-fold domains"/>
    <property type="match status" value="1"/>
</dbReference>
<evidence type="ECO:0000313" key="6">
    <source>
        <dbReference type="Proteomes" id="UP000282832"/>
    </source>
</evidence>
<evidence type="ECO:0000256" key="2">
    <source>
        <dbReference type="ARBA" id="ARBA00023002"/>
    </source>
</evidence>
<reference evidence="5 6" key="1">
    <citation type="submission" date="2019-01" db="EMBL/GenBank/DDBJ databases">
        <authorList>
            <person name="Chen W.-M."/>
        </authorList>
    </citation>
    <scope>NUCLEOTIDE SEQUENCE [LARGE SCALE GENOMIC DNA]</scope>
    <source>
        <strain evidence="5 6">FSY-15</strain>
    </source>
</reference>
<dbReference type="Gene3D" id="3.30.360.10">
    <property type="entry name" value="Dihydrodipicolinate Reductase, domain 2"/>
    <property type="match status" value="1"/>
</dbReference>
<keyword evidence="2" id="KW-0560">Oxidoreductase</keyword>
<dbReference type="Pfam" id="PF22725">
    <property type="entry name" value="GFO_IDH_MocA_C3"/>
    <property type="match status" value="1"/>
</dbReference>
<comment type="caution">
    <text evidence="5">The sequence shown here is derived from an EMBL/GenBank/DDBJ whole genome shotgun (WGS) entry which is preliminary data.</text>
</comment>
<protein>
    <submittedName>
        <fullName evidence="5">Gfo/Idh/MocA family oxidoreductase</fullName>
    </submittedName>
</protein>
<name>A0A437PRS3_9BACT</name>
<feature type="domain" description="GFO/IDH/MocA-like oxidoreductase" evidence="4">
    <location>
        <begin position="136"/>
        <end position="250"/>
    </location>
</feature>
<dbReference type="SUPFAM" id="SSF55347">
    <property type="entry name" value="Glyceraldehyde-3-phosphate dehydrogenase-like, C-terminal domain"/>
    <property type="match status" value="1"/>
</dbReference>
<sequence>MKNGEPIRWGILACGGIAEKFADDLAYVKDGFLAAVSSRSLEKAQQFAANYGPEVKAYGSYEAMLSSGEIDVVYIASPHGLHHEHTLMCLNAGIPVLCEKAFAINSKQVSEMIQTAKDKKIYLMEALWTRFHPSMAKLLEILNSGVIGDVVHLMADFGFRAEYIPEARWFNPVLTGGSLLDIGIYPLFISRLVLGNPKEIKASATFAPTGVDMNCSMIATYESGATATLFSTFAANTDTTCTIYGTKGKILIHSRFHETKGITLEVEGQRPEFFETERLGWGYSYEAEAVQADLRAGKLENDWISHQHSIEIMGLLDEIRKQIGLKYPNE</sequence>
<dbReference type="Proteomes" id="UP000282832">
    <property type="component" value="Unassembled WGS sequence"/>
</dbReference>
<evidence type="ECO:0000313" key="5">
    <source>
        <dbReference type="EMBL" id="RVU24955.1"/>
    </source>
</evidence>
<dbReference type="GO" id="GO:0000166">
    <property type="term" value="F:nucleotide binding"/>
    <property type="evidence" value="ECO:0007669"/>
    <property type="project" value="InterPro"/>
</dbReference>
<gene>
    <name evidence="5" type="ORF">EOJ36_08085</name>
</gene>
<dbReference type="PANTHER" id="PTHR22604">
    <property type="entry name" value="OXIDOREDUCTASES"/>
    <property type="match status" value="1"/>
</dbReference>
<dbReference type="Gene3D" id="3.40.50.720">
    <property type="entry name" value="NAD(P)-binding Rossmann-like Domain"/>
    <property type="match status" value="1"/>
</dbReference>
<dbReference type="InterPro" id="IPR055170">
    <property type="entry name" value="GFO_IDH_MocA-like_dom"/>
</dbReference>
<dbReference type="PANTHER" id="PTHR22604:SF105">
    <property type="entry name" value="TRANS-1,2-DIHYDROBENZENE-1,2-DIOL DEHYDROGENASE"/>
    <property type="match status" value="1"/>
</dbReference>
<evidence type="ECO:0000256" key="1">
    <source>
        <dbReference type="ARBA" id="ARBA00010928"/>
    </source>
</evidence>
<accession>A0A437PRS3</accession>
<proteinExistence type="inferred from homology"/>
<dbReference type="EMBL" id="SACY01000003">
    <property type="protein sequence ID" value="RVU24955.1"/>
    <property type="molecule type" value="Genomic_DNA"/>
</dbReference>
<comment type="similarity">
    <text evidence="1">Belongs to the Gfo/Idh/MocA family.</text>
</comment>
<dbReference type="InterPro" id="IPR000683">
    <property type="entry name" value="Gfo/Idh/MocA-like_OxRdtase_N"/>
</dbReference>
<evidence type="ECO:0000259" key="4">
    <source>
        <dbReference type="Pfam" id="PF22725"/>
    </source>
</evidence>
<feature type="domain" description="Gfo/Idh/MocA-like oxidoreductase N-terminal" evidence="3">
    <location>
        <begin position="7"/>
        <end position="124"/>
    </location>
</feature>
<keyword evidence="6" id="KW-1185">Reference proteome</keyword>
<dbReference type="AlphaFoldDB" id="A0A437PRS3"/>
<organism evidence="5 6">
    <name type="scientific">Sandaracinomonas limnophila</name>
    <dbReference type="NCBI Taxonomy" id="1862386"/>
    <lineage>
        <taxon>Bacteria</taxon>
        <taxon>Pseudomonadati</taxon>
        <taxon>Bacteroidota</taxon>
        <taxon>Cytophagia</taxon>
        <taxon>Cytophagales</taxon>
        <taxon>Flectobacillaceae</taxon>
        <taxon>Sandaracinomonas</taxon>
    </lineage>
</organism>
<dbReference type="InterPro" id="IPR036291">
    <property type="entry name" value="NAD(P)-bd_dom_sf"/>
</dbReference>
<dbReference type="RefSeq" id="WP_127804162.1">
    <property type="nucleotide sequence ID" value="NZ_SACY01000003.1"/>
</dbReference>
<evidence type="ECO:0000259" key="3">
    <source>
        <dbReference type="Pfam" id="PF01408"/>
    </source>
</evidence>